<dbReference type="GO" id="GO:0000160">
    <property type="term" value="P:phosphorelay signal transduction system"/>
    <property type="evidence" value="ECO:0007669"/>
    <property type="project" value="InterPro"/>
</dbReference>
<dbReference type="OrthoDB" id="9790669at2"/>
<dbReference type="Gene3D" id="3.40.50.2300">
    <property type="match status" value="1"/>
</dbReference>
<dbReference type="AlphaFoldDB" id="A0A1H9TYX2"/>
<protein>
    <recommendedName>
        <fullName evidence="1">Stage 0 sporulation protein A homolog</fullName>
    </recommendedName>
</protein>
<dbReference type="InterPro" id="IPR001789">
    <property type="entry name" value="Sig_transdc_resp-reg_receiver"/>
</dbReference>
<evidence type="ECO:0000256" key="3">
    <source>
        <dbReference type="PROSITE-ProRule" id="PRU00169"/>
    </source>
</evidence>
<accession>A0A1H9TYX2</accession>
<comment type="function">
    <text evidence="2">May play the central regulatory role in sporulation. It may be an element of the effector pathway responsible for the activation of sporulation genes in response to nutritional stress. Spo0A may act in concert with spo0H (a sigma factor) to control the expression of some genes that are critical to the sporulation process.</text>
</comment>
<dbReference type="InterPro" id="IPR011006">
    <property type="entry name" value="CheY-like_superfamily"/>
</dbReference>
<evidence type="ECO:0000256" key="1">
    <source>
        <dbReference type="ARBA" id="ARBA00018672"/>
    </source>
</evidence>
<dbReference type="InterPro" id="IPR052048">
    <property type="entry name" value="ST_Response_Regulator"/>
</dbReference>
<evidence type="ECO:0000313" key="6">
    <source>
        <dbReference type="Proteomes" id="UP000182584"/>
    </source>
</evidence>
<feature type="domain" description="Response regulatory" evidence="4">
    <location>
        <begin position="3"/>
        <end position="118"/>
    </location>
</feature>
<proteinExistence type="predicted"/>
<name>A0A1H9TYX2_BUTFI</name>
<dbReference type="eggNOG" id="COG2201">
    <property type="taxonomic scope" value="Bacteria"/>
</dbReference>
<dbReference type="Pfam" id="PF00072">
    <property type="entry name" value="Response_reg"/>
    <property type="match status" value="1"/>
</dbReference>
<organism evidence="5 6">
    <name type="scientific">Butyrivibrio fibrisolvens</name>
    <dbReference type="NCBI Taxonomy" id="831"/>
    <lineage>
        <taxon>Bacteria</taxon>
        <taxon>Bacillati</taxon>
        <taxon>Bacillota</taxon>
        <taxon>Clostridia</taxon>
        <taxon>Lachnospirales</taxon>
        <taxon>Lachnospiraceae</taxon>
        <taxon>Butyrivibrio</taxon>
    </lineage>
</organism>
<dbReference type="PANTHER" id="PTHR43228:SF1">
    <property type="entry name" value="TWO-COMPONENT RESPONSE REGULATOR ARR22"/>
    <property type="match status" value="1"/>
</dbReference>
<dbReference type="PROSITE" id="PS50110">
    <property type="entry name" value="RESPONSE_REGULATORY"/>
    <property type="match status" value="1"/>
</dbReference>
<dbReference type="EMBL" id="FOGJ01000016">
    <property type="protein sequence ID" value="SES02309.1"/>
    <property type="molecule type" value="Genomic_DNA"/>
</dbReference>
<evidence type="ECO:0000256" key="2">
    <source>
        <dbReference type="ARBA" id="ARBA00024867"/>
    </source>
</evidence>
<dbReference type="RefSeq" id="WP_027216847.1">
    <property type="nucleotide sequence ID" value="NZ_FOGJ01000016.1"/>
</dbReference>
<reference evidence="5 6" key="1">
    <citation type="submission" date="2016-10" db="EMBL/GenBank/DDBJ databases">
        <authorList>
            <person name="de Groot N.N."/>
        </authorList>
    </citation>
    <scope>NUCLEOTIDE SEQUENCE [LARGE SCALE GENOMIC DNA]</scope>
    <source>
        <strain evidence="5 6">AR40</strain>
    </source>
</reference>
<dbReference type="SMART" id="SM00448">
    <property type="entry name" value="REC"/>
    <property type="match status" value="1"/>
</dbReference>
<evidence type="ECO:0000259" key="4">
    <source>
        <dbReference type="PROSITE" id="PS50110"/>
    </source>
</evidence>
<keyword evidence="3" id="KW-0597">Phosphoprotein</keyword>
<gene>
    <name evidence="5" type="ORF">SAMN04487884_11685</name>
</gene>
<sequence length="118" mass="13163">MANVLIVDDSRTSRRVLRDILERNGHTVLGEAVDGKEGYDLYQTLKPDIVTMDITMPVMDGIDSLKLIMRFDPQAKVIMVTAAGQKQKMMEALKIGAVEFISKPLDEEAIVKTLKELS</sequence>
<evidence type="ECO:0000313" key="5">
    <source>
        <dbReference type="EMBL" id="SES02309.1"/>
    </source>
</evidence>
<dbReference type="Proteomes" id="UP000182584">
    <property type="component" value="Unassembled WGS sequence"/>
</dbReference>
<dbReference type="SUPFAM" id="SSF52172">
    <property type="entry name" value="CheY-like"/>
    <property type="match status" value="1"/>
</dbReference>
<feature type="modified residue" description="4-aspartylphosphate" evidence="3">
    <location>
        <position position="53"/>
    </location>
</feature>
<dbReference type="PANTHER" id="PTHR43228">
    <property type="entry name" value="TWO-COMPONENT RESPONSE REGULATOR"/>
    <property type="match status" value="1"/>
</dbReference>